<proteinExistence type="predicted"/>
<protein>
    <submittedName>
        <fullName evidence="1">Uncharacterized protein</fullName>
    </submittedName>
</protein>
<keyword evidence="2" id="KW-1185">Reference proteome</keyword>
<gene>
    <name evidence="1" type="ORF">OUZ56_031887</name>
</gene>
<name>A0ABQ9ZVI7_9CRUS</name>
<organism evidence="1 2">
    <name type="scientific">Daphnia magna</name>
    <dbReference type="NCBI Taxonomy" id="35525"/>
    <lineage>
        <taxon>Eukaryota</taxon>
        <taxon>Metazoa</taxon>
        <taxon>Ecdysozoa</taxon>
        <taxon>Arthropoda</taxon>
        <taxon>Crustacea</taxon>
        <taxon>Branchiopoda</taxon>
        <taxon>Diplostraca</taxon>
        <taxon>Cladocera</taxon>
        <taxon>Anomopoda</taxon>
        <taxon>Daphniidae</taxon>
        <taxon>Daphnia</taxon>
    </lineage>
</organism>
<reference evidence="1 2" key="1">
    <citation type="journal article" date="2023" name="Nucleic Acids Res.">
        <title>The hologenome of Daphnia magna reveals possible DNA methylation and microbiome-mediated evolution of the host genome.</title>
        <authorList>
            <person name="Chaturvedi A."/>
            <person name="Li X."/>
            <person name="Dhandapani V."/>
            <person name="Marshall H."/>
            <person name="Kissane S."/>
            <person name="Cuenca-Cambronero M."/>
            <person name="Asole G."/>
            <person name="Calvet F."/>
            <person name="Ruiz-Romero M."/>
            <person name="Marangio P."/>
            <person name="Guigo R."/>
            <person name="Rago D."/>
            <person name="Mirbahai L."/>
            <person name="Eastwood N."/>
            <person name="Colbourne J.K."/>
            <person name="Zhou J."/>
            <person name="Mallon E."/>
            <person name="Orsini L."/>
        </authorList>
    </citation>
    <scope>NUCLEOTIDE SEQUENCE [LARGE SCALE GENOMIC DNA]</scope>
    <source>
        <strain evidence="1">LRV0_1</strain>
    </source>
</reference>
<dbReference type="Proteomes" id="UP001234178">
    <property type="component" value="Unassembled WGS sequence"/>
</dbReference>
<evidence type="ECO:0000313" key="1">
    <source>
        <dbReference type="EMBL" id="KAK4016926.1"/>
    </source>
</evidence>
<evidence type="ECO:0000313" key="2">
    <source>
        <dbReference type="Proteomes" id="UP001234178"/>
    </source>
</evidence>
<accession>A0ABQ9ZVI7</accession>
<comment type="caution">
    <text evidence="1">The sequence shown here is derived from an EMBL/GenBank/DDBJ whole genome shotgun (WGS) entry which is preliminary data.</text>
</comment>
<dbReference type="EMBL" id="JAOYFB010000005">
    <property type="protein sequence ID" value="KAK4016926.1"/>
    <property type="molecule type" value="Genomic_DNA"/>
</dbReference>
<sequence>MLRAILAFSLGVTQFTSYSKGCFSLSPGYSVDEEGISQGYLIKTNQLFLTQYEVEFVDVTTRMVPPLLRGI</sequence>